<gene>
    <name evidence="1" type="ORF">J4557_21690</name>
</gene>
<accession>A0ABS3R2A1</accession>
<dbReference type="RefSeq" id="WP_208268518.1">
    <property type="nucleotide sequence ID" value="NZ_BAAAGM010000064.1"/>
</dbReference>
<keyword evidence="2" id="KW-1185">Reference proteome</keyword>
<reference evidence="1 2" key="1">
    <citation type="submission" date="2021-03" db="EMBL/GenBank/DDBJ databases">
        <authorList>
            <person name="Kanchanasin P."/>
            <person name="Saeng-In P."/>
            <person name="Phongsopitanun W."/>
            <person name="Yuki M."/>
            <person name="Kudo T."/>
            <person name="Ohkuma M."/>
            <person name="Tanasupawat S."/>
        </authorList>
    </citation>
    <scope>NUCLEOTIDE SEQUENCE [LARGE SCALE GENOMIC DNA]</scope>
    <source>
        <strain evidence="1 2">L46</strain>
    </source>
</reference>
<comment type="caution">
    <text evidence="1">The sequence shown here is derived from an EMBL/GenBank/DDBJ whole genome shotgun (WGS) entry which is preliminary data.</text>
</comment>
<dbReference type="Pfam" id="PF03583">
    <property type="entry name" value="LIP"/>
    <property type="match status" value="1"/>
</dbReference>
<dbReference type="EMBL" id="JAGEOK010000013">
    <property type="protein sequence ID" value="MBO2440147.1"/>
    <property type="molecule type" value="Genomic_DNA"/>
</dbReference>
<dbReference type="PIRSF" id="PIRSF029171">
    <property type="entry name" value="Esterase_LipA"/>
    <property type="match status" value="1"/>
</dbReference>
<dbReference type="PANTHER" id="PTHR34853">
    <property type="match status" value="1"/>
</dbReference>
<evidence type="ECO:0000313" key="1">
    <source>
        <dbReference type="EMBL" id="MBO2440147.1"/>
    </source>
</evidence>
<dbReference type="GO" id="GO:0016787">
    <property type="term" value="F:hydrolase activity"/>
    <property type="evidence" value="ECO:0007669"/>
    <property type="project" value="UniProtKB-KW"/>
</dbReference>
<keyword evidence="1" id="KW-0378">Hydrolase</keyword>
<proteinExistence type="predicted"/>
<dbReference type="InterPro" id="IPR029058">
    <property type="entry name" value="AB_hydrolase_fold"/>
</dbReference>
<dbReference type="PANTHER" id="PTHR34853:SF1">
    <property type="entry name" value="LIPASE 5"/>
    <property type="match status" value="1"/>
</dbReference>
<name>A0ABS3R2A1_9ACTN</name>
<dbReference type="InterPro" id="IPR005152">
    <property type="entry name" value="Lipase_secreted"/>
</dbReference>
<protein>
    <submittedName>
        <fullName evidence="1">Alpha/beta fold hydrolase</fullName>
    </submittedName>
</protein>
<sequence>MTGAAGTAFAVAVRADSCDQACQVAWAWEAQHRNALPRTTLYDAPHPLRPASLGALIKQERTSAYVVEGRPVRGVRVLYHSRTSAGRDIAASGVVLLPPGVKHPKVVVDAHGSSGIGAACAPSLMRDLYHGNQMTRFLERGYAVVAPDYAGLGTDGRPEFVNKTAEAADIVGALRSARQAVPGLSRDWVLWGHSQGGGAALGFAERQVSRPEPGYLGAVVTSPATDLTALVDHLDATSPYGGFVPLIAQGAAFSDPSIRLRKLLTPAALDRIGTTRTGCLNVALAVYSDLTGERLTRPGYLTDAPFSRYLARNSTGRRYVAGPVLFLQGDADTVVTRQVSDRTAAALCRTGSRIDYRVRPGLEHDTWGGATGIDDGAMPEILAWIGDRFAGGTAGTAHTCGSPAPERQGVSR</sequence>
<dbReference type="Proteomes" id="UP000666915">
    <property type="component" value="Unassembled WGS sequence"/>
</dbReference>
<dbReference type="SUPFAM" id="SSF53474">
    <property type="entry name" value="alpha/beta-Hydrolases"/>
    <property type="match status" value="1"/>
</dbReference>
<organism evidence="1 2">
    <name type="scientific">Actinomadura nitritigenes</name>
    <dbReference type="NCBI Taxonomy" id="134602"/>
    <lineage>
        <taxon>Bacteria</taxon>
        <taxon>Bacillati</taxon>
        <taxon>Actinomycetota</taxon>
        <taxon>Actinomycetes</taxon>
        <taxon>Streptosporangiales</taxon>
        <taxon>Thermomonosporaceae</taxon>
        <taxon>Actinomadura</taxon>
    </lineage>
</organism>
<evidence type="ECO:0000313" key="2">
    <source>
        <dbReference type="Proteomes" id="UP000666915"/>
    </source>
</evidence>
<dbReference type="Gene3D" id="3.40.50.1820">
    <property type="entry name" value="alpha/beta hydrolase"/>
    <property type="match status" value="2"/>
</dbReference>